<organism evidence="2 3">
    <name type="scientific">Halorientalis brevis</name>
    <dbReference type="NCBI Taxonomy" id="1126241"/>
    <lineage>
        <taxon>Archaea</taxon>
        <taxon>Methanobacteriati</taxon>
        <taxon>Methanobacteriota</taxon>
        <taxon>Stenosarchaea group</taxon>
        <taxon>Halobacteria</taxon>
        <taxon>Halobacteriales</taxon>
        <taxon>Haloarculaceae</taxon>
        <taxon>Halorientalis</taxon>
    </lineage>
</organism>
<proteinExistence type="predicted"/>
<feature type="compositionally biased region" description="Polar residues" evidence="1">
    <location>
        <begin position="34"/>
        <end position="50"/>
    </location>
</feature>
<feature type="compositionally biased region" description="Basic and acidic residues" evidence="1">
    <location>
        <begin position="309"/>
        <end position="319"/>
    </location>
</feature>
<dbReference type="AlphaFoldDB" id="A0ABD6CBE9"/>
<protein>
    <recommendedName>
        <fullName evidence="4">Tat pathway signal sequence domain protein</fullName>
    </recommendedName>
</protein>
<name>A0ABD6CBE9_9EURY</name>
<dbReference type="PROSITE" id="PS51257">
    <property type="entry name" value="PROKAR_LIPOPROTEIN"/>
    <property type="match status" value="1"/>
</dbReference>
<evidence type="ECO:0000313" key="3">
    <source>
        <dbReference type="Proteomes" id="UP001597119"/>
    </source>
</evidence>
<feature type="region of interest" description="Disordered" evidence="1">
    <location>
        <begin position="309"/>
        <end position="329"/>
    </location>
</feature>
<sequence>MALHSRREFVALFGTAAATGVAGCSRQETDQHPETGQPTEHATTGQTTAPTEPAADAMTTDSASTTSAEQPPTVASVPIGETIEYRDARLTVANPRVRRCVMARTGPSRFLGVHDGQYVVVDVTVDGTLDADRWTFGLRGSAGGSFVSTDESHFLVESMLEDDSLRMDPSTWTERPVAVPFPARYLPAASVQWRHDDGETVETRGEWELDTETRRALTHAPQFTLKRYEVQRTDGGVRLDVVVENVGVSDGRFLARALPGPNIADVSAVIELDVPAGETARYRDVPSLFEQWLDSVEIGNVTLEYPERGQRTRVHRELPESTGTRTSKE</sequence>
<evidence type="ECO:0000256" key="1">
    <source>
        <dbReference type="SAM" id="MobiDB-lite"/>
    </source>
</evidence>
<dbReference type="Proteomes" id="UP001597119">
    <property type="component" value="Unassembled WGS sequence"/>
</dbReference>
<feature type="compositionally biased region" description="Low complexity" evidence="1">
    <location>
        <begin position="54"/>
        <end position="68"/>
    </location>
</feature>
<evidence type="ECO:0000313" key="2">
    <source>
        <dbReference type="EMBL" id="MFD1586748.1"/>
    </source>
</evidence>
<reference evidence="2 3" key="1">
    <citation type="journal article" date="2019" name="Int. J. Syst. Evol. Microbiol.">
        <title>The Global Catalogue of Microorganisms (GCM) 10K type strain sequencing project: providing services to taxonomists for standard genome sequencing and annotation.</title>
        <authorList>
            <consortium name="The Broad Institute Genomics Platform"/>
            <consortium name="The Broad Institute Genome Sequencing Center for Infectious Disease"/>
            <person name="Wu L."/>
            <person name="Ma J."/>
        </authorList>
    </citation>
    <scope>NUCLEOTIDE SEQUENCE [LARGE SCALE GENOMIC DNA]</scope>
    <source>
        <strain evidence="2 3">CGMCC 1.12125</strain>
    </source>
</reference>
<gene>
    <name evidence="2" type="ORF">ACFR9U_07110</name>
</gene>
<evidence type="ECO:0008006" key="4">
    <source>
        <dbReference type="Google" id="ProtNLM"/>
    </source>
</evidence>
<accession>A0ABD6CBE9</accession>
<keyword evidence="3" id="KW-1185">Reference proteome</keyword>
<feature type="region of interest" description="Disordered" evidence="1">
    <location>
        <begin position="21"/>
        <end position="80"/>
    </location>
</feature>
<dbReference type="EMBL" id="JBHUDJ010000002">
    <property type="protein sequence ID" value="MFD1586748.1"/>
    <property type="molecule type" value="Genomic_DNA"/>
</dbReference>
<dbReference type="RefSeq" id="WP_247379068.1">
    <property type="nucleotide sequence ID" value="NZ_JALLGV010000007.1"/>
</dbReference>
<comment type="caution">
    <text evidence="2">The sequence shown here is derived from an EMBL/GenBank/DDBJ whole genome shotgun (WGS) entry which is preliminary data.</text>
</comment>